<proteinExistence type="predicted"/>
<evidence type="ECO:0000313" key="1">
    <source>
        <dbReference type="EMBL" id="KAI3754127.1"/>
    </source>
</evidence>
<comment type="caution">
    <text evidence="1">The sequence shown here is derived from an EMBL/GenBank/DDBJ whole genome shotgun (WGS) entry which is preliminary data.</text>
</comment>
<sequence length="183" mass="20748">MENNKSSEWGEVVEKAWNLLLGNKYLNLHLLSILLTFWIFHFYESSGPKGGGSGLPSCQWGVGKRVGTLHSTDTSTKRGWTGLAFLVQHETISGKGGTGWEEYEMELAYHNGSQDHDARLLTKGNWKKKDRLFGPTREAHDRRIDIWMNSSTKNGIKLHNSVRTIVDMKTNFGKKDIDGRLDQ</sequence>
<evidence type="ECO:0000313" key="2">
    <source>
        <dbReference type="Proteomes" id="UP001056120"/>
    </source>
</evidence>
<reference evidence="2" key="1">
    <citation type="journal article" date="2022" name="Mol. Ecol. Resour.">
        <title>The genomes of chicory, endive, great burdock and yacon provide insights into Asteraceae palaeo-polyploidization history and plant inulin production.</title>
        <authorList>
            <person name="Fan W."/>
            <person name="Wang S."/>
            <person name="Wang H."/>
            <person name="Wang A."/>
            <person name="Jiang F."/>
            <person name="Liu H."/>
            <person name="Zhao H."/>
            <person name="Xu D."/>
            <person name="Zhang Y."/>
        </authorList>
    </citation>
    <scope>NUCLEOTIDE SEQUENCE [LARGE SCALE GENOMIC DNA]</scope>
    <source>
        <strain evidence="2">cv. Yunnan</strain>
    </source>
</reference>
<organism evidence="1 2">
    <name type="scientific">Smallanthus sonchifolius</name>
    <dbReference type="NCBI Taxonomy" id="185202"/>
    <lineage>
        <taxon>Eukaryota</taxon>
        <taxon>Viridiplantae</taxon>
        <taxon>Streptophyta</taxon>
        <taxon>Embryophyta</taxon>
        <taxon>Tracheophyta</taxon>
        <taxon>Spermatophyta</taxon>
        <taxon>Magnoliopsida</taxon>
        <taxon>eudicotyledons</taxon>
        <taxon>Gunneridae</taxon>
        <taxon>Pentapetalae</taxon>
        <taxon>asterids</taxon>
        <taxon>campanulids</taxon>
        <taxon>Asterales</taxon>
        <taxon>Asteraceae</taxon>
        <taxon>Asteroideae</taxon>
        <taxon>Heliantheae alliance</taxon>
        <taxon>Millerieae</taxon>
        <taxon>Smallanthus</taxon>
    </lineage>
</organism>
<dbReference type="EMBL" id="CM042035">
    <property type="protein sequence ID" value="KAI3754127.1"/>
    <property type="molecule type" value="Genomic_DNA"/>
</dbReference>
<protein>
    <submittedName>
        <fullName evidence="1">Uncharacterized protein</fullName>
    </submittedName>
</protein>
<keyword evidence="2" id="KW-1185">Reference proteome</keyword>
<gene>
    <name evidence="1" type="ORF">L1987_53905</name>
</gene>
<accession>A0ACB9E5N5</accession>
<reference evidence="1 2" key="2">
    <citation type="journal article" date="2022" name="Mol. Ecol. Resour.">
        <title>The genomes of chicory, endive, great burdock and yacon provide insights into Asteraceae paleo-polyploidization history and plant inulin production.</title>
        <authorList>
            <person name="Fan W."/>
            <person name="Wang S."/>
            <person name="Wang H."/>
            <person name="Wang A."/>
            <person name="Jiang F."/>
            <person name="Liu H."/>
            <person name="Zhao H."/>
            <person name="Xu D."/>
            <person name="Zhang Y."/>
        </authorList>
    </citation>
    <scope>NUCLEOTIDE SEQUENCE [LARGE SCALE GENOMIC DNA]</scope>
    <source>
        <strain evidence="2">cv. Yunnan</strain>
        <tissue evidence="1">Leaves</tissue>
    </source>
</reference>
<name>A0ACB9E5N5_9ASTR</name>
<dbReference type="Proteomes" id="UP001056120">
    <property type="component" value="Linkage Group LG18"/>
</dbReference>